<dbReference type="PANTHER" id="PTHR36838:SF1">
    <property type="entry name" value="SLR1864 PROTEIN"/>
    <property type="match status" value="1"/>
</dbReference>
<evidence type="ECO:0000256" key="2">
    <source>
        <dbReference type="ARBA" id="ARBA00010145"/>
    </source>
</evidence>
<dbReference type="InterPro" id="IPR038770">
    <property type="entry name" value="Na+/solute_symporter_sf"/>
</dbReference>
<sequence length="293" mass="30911">MNLSLTVLEIVAPVFILAATGFGWVKFGFEYRIQFVTRLAMTLAVPCLIFTALMKTSLDKGTLGTFLLASLAGYALIALVAQGLVRFTGLDRRTYLAPLIFGNTGNLGLPLALFAFGEAGLGYGVVVLAVSSVLSFTFGIYLVAGQGAGRKVLKEPMVWATLLGGLFLWQDWQTPQFLTNALDLIGQMAIPLMLITLGVAVARLTPGKISRAVALSLAKLLICVAVGWGLGLIFALDKVAFGVLVLQLSTPVAVTSYLLAEKFNADSEAVAGMVVVSTLMAVVALPLLLALVV</sequence>
<dbReference type="GO" id="GO:0005886">
    <property type="term" value="C:plasma membrane"/>
    <property type="evidence" value="ECO:0007669"/>
    <property type="project" value="UniProtKB-SubCell"/>
</dbReference>
<feature type="transmembrane region" description="Helical" evidence="8">
    <location>
        <begin position="156"/>
        <end position="172"/>
    </location>
</feature>
<evidence type="ECO:0000256" key="7">
    <source>
        <dbReference type="ARBA" id="ARBA00023136"/>
    </source>
</evidence>
<gene>
    <name evidence="9" type="ORF">QPJ95_08825</name>
</gene>
<organism evidence="9 10">
    <name type="scientific">Parasedimentitalea psychrophila</name>
    <dbReference type="NCBI Taxonomy" id="2997337"/>
    <lineage>
        <taxon>Bacteria</taxon>
        <taxon>Pseudomonadati</taxon>
        <taxon>Pseudomonadota</taxon>
        <taxon>Alphaproteobacteria</taxon>
        <taxon>Rhodobacterales</taxon>
        <taxon>Paracoccaceae</taxon>
        <taxon>Parasedimentitalea</taxon>
    </lineage>
</organism>
<dbReference type="KEGG" id="ppso:QPJ95_08825"/>
<feature type="transmembrane region" description="Helical" evidence="8">
    <location>
        <begin position="212"/>
        <end position="233"/>
    </location>
</feature>
<accession>A0A9Y2P633</accession>
<feature type="transmembrane region" description="Helical" evidence="8">
    <location>
        <begin position="184"/>
        <end position="205"/>
    </location>
</feature>
<keyword evidence="6 8" id="KW-1133">Transmembrane helix</keyword>
<evidence type="ECO:0000256" key="8">
    <source>
        <dbReference type="SAM" id="Phobius"/>
    </source>
</evidence>
<feature type="transmembrane region" description="Helical" evidence="8">
    <location>
        <begin position="271"/>
        <end position="292"/>
    </location>
</feature>
<proteinExistence type="inferred from homology"/>
<feature type="transmembrane region" description="Helical" evidence="8">
    <location>
        <begin position="122"/>
        <end position="144"/>
    </location>
</feature>
<evidence type="ECO:0000313" key="10">
    <source>
        <dbReference type="Proteomes" id="UP001238334"/>
    </source>
</evidence>
<dbReference type="Gene3D" id="1.20.1530.20">
    <property type="match status" value="1"/>
</dbReference>
<dbReference type="RefSeq" id="WP_270917441.1">
    <property type="nucleotide sequence ID" value="NZ_CP127247.1"/>
</dbReference>
<feature type="transmembrane region" description="Helical" evidence="8">
    <location>
        <begin position="66"/>
        <end position="84"/>
    </location>
</feature>
<dbReference type="Proteomes" id="UP001238334">
    <property type="component" value="Chromosome"/>
</dbReference>
<keyword evidence="5 8" id="KW-0812">Transmembrane</keyword>
<dbReference type="GO" id="GO:0055085">
    <property type="term" value="P:transmembrane transport"/>
    <property type="evidence" value="ECO:0007669"/>
    <property type="project" value="InterPro"/>
</dbReference>
<comment type="similarity">
    <text evidence="2">Belongs to the auxin efflux carrier (TC 2.A.69) family.</text>
</comment>
<dbReference type="PANTHER" id="PTHR36838">
    <property type="entry name" value="AUXIN EFFLUX CARRIER FAMILY PROTEIN"/>
    <property type="match status" value="1"/>
</dbReference>
<feature type="transmembrane region" description="Helical" evidence="8">
    <location>
        <begin position="96"/>
        <end position="116"/>
    </location>
</feature>
<feature type="transmembrane region" description="Helical" evidence="8">
    <location>
        <begin position="6"/>
        <end position="24"/>
    </location>
</feature>
<name>A0A9Y2P633_9RHOB</name>
<keyword evidence="4" id="KW-1003">Cell membrane</keyword>
<dbReference type="EMBL" id="CP127247">
    <property type="protein sequence ID" value="WIY26999.1"/>
    <property type="molecule type" value="Genomic_DNA"/>
</dbReference>
<evidence type="ECO:0000313" key="9">
    <source>
        <dbReference type="EMBL" id="WIY26999.1"/>
    </source>
</evidence>
<dbReference type="Pfam" id="PF03547">
    <property type="entry name" value="Mem_trans"/>
    <property type="match status" value="1"/>
</dbReference>
<feature type="transmembrane region" description="Helical" evidence="8">
    <location>
        <begin position="36"/>
        <end position="54"/>
    </location>
</feature>
<protein>
    <submittedName>
        <fullName evidence="9">AEC family transporter</fullName>
    </submittedName>
</protein>
<evidence type="ECO:0000256" key="1">
    <source>
        <dbReference type="ARBA" id="ARBA00004651"/>
    </source>
</evidence>
<evidence type="ECO:0000256" key="3">
    <source>
        <dbReference type="ARBA" id="ARBA00022448"/>
    </source>
</evidence>
<evidence type="ECO:0000256" key="5">
    <source>
        <dbReference type="ARBA" id="ARBA00022692"/>
    </source>
</evidence>
<keyword evidence="10" id="KW-1185">Reference proteome</keyword>
<reference evidence="9 10" key="1">
    <citation type="submission" date="2023-06" db="EMBL/GenBank/DDBJ databases">
        <title>Parasedimentitalea psychrophila sp. nov., a psychrophilic bacterium isolated from deep-sea sediment.</title>
        <authorList>
            <person name="Li A."/>
        </authorList>
    </citation>
    <scope>NUCLEOTIDE SEQUENCE [LARGE SCALE GENOMIC DNA]</scope>
    <source>
        <strain evidence="9 10">QS115</strain>
    </source>
</reference>
<dbReference type="InterPro" id="IPR004776">
    <property type="entry name" value="Mem_transp_PIN-like"/>
</dbReference>
<keyword evidence="7 8" id="KW-0472">Membrane</keyword>
<keyword evidence="3" id="KW-0813">Transport</keyword>
<dbReference type="AlphaFoldDB" id="A0A9Y2P633"/>
<evidence type="ECO:0000256" key="6">
    <source>
        <dbReference type="ARBA" id="ARBA00022989"/>
    </source>
</evidence>
<evidence type="ECO:0000256" key="4">
    <source>
        <dbReference type="ARBA" id="ARBA00022475"/>
    </source>
</evidence>
<comment type="subcellular location">
    <subcellularLocation>
        <location evidence="1">Cell membrane</location>
        <topology evidence="1">Multi-pass membrane protein</topology>
    </subcellularLocation>
</comment>